<comment type="caution">
    <text evidence="2">The sequence shown here is derived from an EMBL/GenBank/DDBJ whole genome shotgun (WGS) entry which is preliminary data.</text>
</comment>
<gene>
    <name evidence="1" type="ORF">AMORRO_LOCUS17114</name>
    <name evidence="2" type="ORF">AMORRO_LOCUS17134</name>
</gene>
<dbReference type="AlphaFoldDB" id="A0A9N9JFB8"/>
<organism evidence="2 3">
    <name type="scientific">Acaulospora morrowiae</name>
    <dbReference type="NCBI Taxonomy" id="94023"/>
    <lineage>
        <taxon>Eukaryota</taxon>
        <taxon>Fungi</taxon>
        <taxon>Fungi incertae sedis</taxon>
        <taxon>Mucoromycota</taxon>
        <taxon>Glomeromycotina</taxon>
        <taxon>Glomeromycetes</taxon>
        <taxon>Diversisporales</taxon>
        <taxon>Acaulosporaceae</taxon>
        <taxon>Acaulospora</taxon>
    </lineage>
</organism>
<proteinExistence type="predicted"/>
<name>A0A9N9JFB8_9GLOM</name>
<protein>
    <submittedName>
        <fullName evidence="2">17692_t:CDS:1</fullName>
    </submittedName>
    <submittedName>
        <fullName evidence="1">3417_t:CDS:1</fullName>
    </submittedName>
</protein>
<sequence length="49" mass="5613">MSAEDQKTGKLSKETAAYKFWKEFQEERLSIQNSLNELPGKPRSTIPSL</sequence>
<reference evidence="2" key="1">
    <citation type="submission" date="2021-06" db="EMBL/GenBank/DDBJ databases">
        <authorList>
            <person name="Kallberg Y."/>
            <person name="Tangrot J."/>
            <person name="Rosling A."/>
        </authorList>
    </citation>
    <scope>NUCLEOTIDE SEQUENCE</scope>
    <source>
        <strain evidence="2">CL551</strain>
    </source>
</reference>
<evidence type="ECO:0000313" key="1">
    <source>
        <dbReference type="EMBL" id="CAG8778472.1"/>
    </source>
</evidence>
<accession>A0A9N9JFB8</accession>
<dbReference type="Proteomes" id="UP000789342">
    <property type="component" value="Unassembled WGS sequence"/>
</dbReference>
<evidence type="ECO:0000313" key="2">
    <source>
        <dbReference type="EMBL" id="CAG8778754.1"/>
    </source>
</evidence>
<dbReference type="EMBL" id="CAJVPV010050860">
    <property type="protein sequence ID" value="CAG8778472.1"/>
    <property type="molecule type" value="Genomic_DNA"/>
</dbReference>
<feature type="non-terminal residue" evidence="2">
    <location>
        <position position="1"/>
    </location>
</feature>
<dbReference type="EMBL" id="CAJVPV010051055">
    <property type="protein sequence ID" value="CAG8778754.1"/>
    <property type="molecule type" value="Genomic_DNA"/>
</dbReference>
<keyword evidence="3" id="KW-1185">Reference proteome</keyword>
<evidence type="ECO:0000313" key="3">
    <source>
        <dbReference type="Proteomes" id="UP000789342"/>
    </source>
</evidence>